<comment type="similarity">
    <text evidence="1">Belongs to the short-chain dehydrogenases/reductases (SDR) family.</text>
</comment>
<evidence type="ECO:0000256" key="1">
    <source>
        <dbReference type="ARBA" id="ARBA00006484"/>
    </source>
</evidence>
<organism evidence="3">
    <name type="scientific">marine metagenome</name>
    <dbReference type="NCBI Taxonomy" id="408172"/>
    <lineage>
        <taxon>unclassified sequences</taxon>
        <taxon>metagenomes</taxon>
        <taxon>ecological metagenomes</taxon>
    </lineage>
</organism>
<evidence type="ECO:0000313" key="3">
    <source>
        <dbReference type="EMBL" id="SVC66137.1"/>
    </source>
</evidence>
<accession>A0A382P058</accession>
<dbReference type="InterPro" id="IPR002347">
    <property type="entry name" value="SDR_fam"/>
</dbReference>
<evidence type="ECO:0000256" key="2">
    <source>
        <dbReference type="ARBA" id="ARBA00023002"/>
    </source>
</evidence>
<keyword evidence="2" id="KW-0560">Oxidoreductase</keyword>
<dbReference type="EMBL" id="UINC01103617">
    <property type="protein sequence ID" value="SVC66137.1"/>
    <property type="molecule type" value="Genomic_DNA"/>
</dbReference>
<dbReference type="SUPFAM" id="SSF51735">
    <property type="entry name" value="NAD(P)-binding Rossmann-fold domains"/>
    <property type="match status" value="1"/>
</dbReference>
<dbReference type="PANTHER" id="PTHR43669">
    <property type="entry name" value="5-KETO-D-GLUCONATE 5-REDUCTASE"/>
    <property type="match status" value="1"/>
</dbReference>
<feature type="non-terminal residue" evidence="3">
    <location>
        <position position="127"/>
    </location>
</feature>
<proteinExistence type="inferred from homology"/>
<dbReference type="AlphaFoldDB" id="A0A382P058"/>
<dbReference type="Gene3D" id="3.40.50.720">
    <property type="entry name" value="NAD(P)-binding Rossmann-like Domain"/>
    <property type="match status" value="1"/>
</dbReference>
<protein>
    <recommendedName>
        <fullName evidence="4">Short-chain dehydrogenase/reductase SDR</fullName>
    </recommendedName>
</protein>
<dbReference type="GO" id="GO:0016491">
    <property type="term" value="F:oxidoreductase activity"/>
    <property type="evidence" value="ECO:0007669"/>
    <property type="project" value="UniProtKB-KW"/>
</dbReference>
<dbReference type="Pfam" id="PF00106">
    <property type="entry name" value="adh_short"/>
    <property type="match status" value="1"/>
</dbReference>
<sequence length="127" mass="13448">MSILEKFSLKGRIALVSGGAGPMFGSSISEALAEAGATLISASRSLERNEEFAERLVGEGYEAHALELDITEPDSIKAVSAKVLERFGRLDVLVNSAVVARGGGFEEQTAEYSDYSARGNMVGLFAM</sequence>
<dbReference type="InterPro" id="IPR036291">
    <property type="entry name" value="NAD(P)-bd_dom_sf"/>
</dbReference>
<reference evidence="3" key="1">
    <citation type="submission" date="2018-05" db="EMBL/GenBank/DDBJ databases">
        <authorList>
            <person name="Lanie J.A."/>
            <person name="Ng W.-L."/>
            <person name="Kazmierczak K.M."/>
            <person name="Andrzejewski T.M."/>
            <person name="Davidsen T.M."/>
            <person name="Wayne K.J."/>
            <person name="Tettelin H."/>
            <person name="Glass J.I."/>
            <person name="Rusch D."/>
            <person name="Podicherti R."/>
            <person name="Tsui H.-C.T."/>
            <person name="Winkler M.E."/>
        </authorList>
    </citation>
    <scope>NUCLEOTIDE SEQUENCE</scope>
</reference>
<gene>
    <name evidence="3" type="ORF">METZ01_LOCUS318991</name>
</gene>
<name>A0A382P058_9ZZZZ</name>
<evidence type="ECO:0008006" key="4">
    <source>
        <dbReference type="Google" id="ProtNLM"/>
    </source>
</evidence>
<dbReference type="PANTHER" id="PTHR43669:SF3">
    <property type="entry name" value="ALCOHOL DEHYDROGENASE, PUTATIVE (AFU_ORTHOLOGUE AFUA_3G03445)-RELATED"/>
    <property type="match status" value="1"/>
</dbReference>